<dbReference type="RefSeq" id="WP_245883685.1">
    <property type="nucleotide sequence ID" value="NZ_PVTT01000001.1"/>
</dbReference>
<evidence type="ECO:0000256" key="2">
    <source>
        <dbReference type="ARBA" id="ARBA00023125"/>
    </source>
</evidence>
<dbReference type="PANTHER" id="PTHR30154">
    <property type="entry name" value="LEUCINE-RESPONSIVE REGULATORY PROTEIN"/>
    <property type="match status" value="1"/>
</dbReference>
<dbReference type="Pfam" id="PF01037">
    <property type="entry name" value="AsnC_trans_reg"/>
    <property type="match status" value="1"/>
</dbReference>
<dbReference type="SUPFAM" id="SSF46785">
    <property type="entry name" value="Winged helix' DNA-binding domain"/>
    <property type="match status" value="1"/>
</dbReference>
<dbReference type="InterPro" id="IPR036390">
    <property type="entry name" value="WH_DNA-bd_sf"/>
</dbReference>
<keyword evidence="2" id="KW-0238">DNA-binding</keyword>
<name>A0A2T0X750_9RHOB</name>
<dbReference type="InterPro" id="IPR036388">
    <property type="entry name" value="WH-like_DNA-bd_sf"/>
</dbReference>
<keyword evidence="3" id="KW-0804">Transcription</keyword>
<keyword evidence="1" id="KW-0805">Transcription regulation</keyword>
<evidence type="ECO:0000313" key="6">
    <source>
        <dbReference type="Proteomes" id="UP000238801"/>
    </source>
</evidence>
<dbReference type="Gene3D" id="3.30.70.920">
    <property type="match status" value="1"/>
</dbReference>
<evidence type="ECO:0000313" key="5">
    <source>
        <dbReference type="EMBL" id="PRY94759.1"/>
    </source>
</evidence>
<dbReference type="GO" id="GO:0043565">
    <property type="term" value="F:sequence-specific DNA binding"/>
    <property type="evidence" value="ECO:0007669"/>
    <property type="project" value="InterPro"/>
</dbReference>
<dbReference type="Proteomes" id="UP000238801">
    <property type="component" value="Unassembled WGS sequence"/>
</dbReference>
<dbReference type="PROSITE" id="PS50956">
    <property type="entry name" value="HTH_ASNC_2"/>
    <property type="match status" value="1"/>
</dbReference>
<organism evidence="5 6">
    <name type="scientific">Hasllibacter halocynthiae</name>
    <dbReference type="NCBI Taxonomy" id="595589"/>
    <lineage>
        <taxon>Bacteria</taxon>
        <taxon>Pseudomonadati</taxon>
        <taxon>Pseudomonadota</taxon>
        <taxon>Alphaproteobacteria</taxon>
        <taxon>Rhodobacterales</taxon>
        <taxon>Roseobacteraceae</taxon>
        <taxon>Hasllibacter</taxon>
    </lineage>
</organism>
<proteinExistence type="predicted"/>
<dbReference type="Pfam" id="PF13404">
    <property type="entry name" value="HTH_AsnC-type"/>
    <property type="match status" value="1"/>
</dbReference>
<dbReference type="EMBL" id="PVTT01000001">
    <property type="protein sequence ID" value="PRY94759.1"/>
    <property type="molecule type" value="Genomic_DNA"/>
</dbReference>
<dbReference type="InterPro" id="IPR019887">
    <property type="entry name" value="Tscrpt_reg_AsnC/Lrp_C"/>
</dbReference>
<evidence type="ECO:0000256" key="3">
    <source>
        <dbReference type="ARBA" id="ARBA00023163"/>
    </source>
</evidence>
<dbReference type="InterPro" id="IPR011008">
    <property type="entry name" value="Dimeric_a/b-barrel"/>
</dbReference>
<comment type="caution">
    <text evidence="5">The sequence shown here is derived from an EMBL/GenBank/DDBJ whole genome shotgun (WGS) entry which is preliminary data.</text>
</comment>
<keyword evidence="6" id="KW-1185">Reference proteome</keyword>
<evidence type="ECO:0000259" key="4">
    <source>
        <dbReference type="PROSITE" id="PS50956"/>
    </source>
</evidence>
<gene>
    <name evidence="5" type="ORF">BCF33_0357</name>
</gene>
<dbReference type="AlphaFoldDB" id="A0A2T0X750"/>
<reference evidence="5 6" key="1">
    <citation type="submission" date="2018-03" db="EMBL/GenBank/DDBJ databases">
        <title>Genomic Encyclopedia of Archaeal and Bacterial Type Strains, Phase II (KMG-II): from individual species to whole genera.</title>
        <authorList>
            <person name="Goeker M."/>
        </authorList>
    </citation>
    <scope>NUCLEOTIDE SEQUENCE [LARGE SCALE GENOMIC DNA]</scope>
    <source>
        <strain evidence="5 6">DSM 29318</strain>
    </source>
</reference>
<sequence>MDDTDREILRLLQRDARLTSDELGRRLGLSASQAGRRRQRLEEGPIRGYAACIDPGAAGLGVQAFVQVGMASHGRDEHAAFARLAETLPEVTEAFTLTGDADYLLRVWCADLAALNRLVQERLLPHSAVGRVRSQIVMQQLKAGAPLPV</sequence>
<accession>A0A2T0X750</accession>
<dbReference type="PRINTS" id="PR00033">
    <property type="entry name" value="HTHASNC"/>
</dbReference>
<dbReference type="SMART" id="SM00344">
    <property type="entry name" value="HTH_ASNC"/>
    <property type="match status" value="1"/>
</dbReference>
<dbReference type="GO" id="GO:0005829">
    <property type="term" value="C:cytosol"/>
    <property type="evidence" value="ECO:0007669"/>
    <property type="project" value="TreeGrafter"/>
</dbReference>
<dbReference type="GO" id="GO:0043200">
    <property type="term" value="P:response to amino acid"/>
    <property type="evidence" value="ECO:0007669"/>
    <property type="project" value="TreeGrafter"/>
</dbReference>
<dbReference type="SUPFAM" id="SSF54909">
    <property type="entry name" value="Dimeric alpha+beta barrel"/>
    <property type="match status" value="1"/>
</dbReference>
<protein>
    <submittedName>
        <fullName evidence="5">AsnC family transcriptional regulator</fullName>
    </submittedName>
</protein>
<dbReference type="InterPro" id="IPR019888">
    <property type="entry name" value="Tscrpt_reg_AsnC-like"/>
</dbReference>
<evidence type="ECO:0000256" key="1">
    <source>
        <dbReference type="ARBA" id="ARBA00023015"/>
    </source>
</evidence>
<feature type="domain" description="HTH asnC-type" evidence="4">
    <location>
        <begin position="1"/>
        <end position="61"/>
    </location>
</feature>
<dbReference type="PANTHER" id="PTHR30154:SF46">
    <property type="entry name" value="TRANSCRIPTIONAL REGULATORY PROTEIN"/>
    <property type="match status" value="1"/>
</dbReference>
<dbReference type="Gene3D" id="1.10.10.10">
    <property type="entry name" value="Winged helix-like DNA-binding domain superfamily/Winged helix DNA-binding domain"/>
    <property type="match status" value="1"/>
</dbReference>
<dbReference type="InterPro" id="IPR000485">
    <property type="entry name" value="AsnC-type_HTH_dom"/>
</dbReference>